<evidence type="ECO:0000256" key="1">
    <source>
        <dbReference type="SAM" id="Phobius"/>
    </source>
</evidence>
<dbReference type="Pfam" id="PF13127">
    <property type="entry name" value="DUF3955"/>
    <property type="match status" value="1"/>
</dbReference>
<dbReference type="PROSITE" id="PS51257">
    <property type="entry name" value="PROKAR_LIPOPROTEIN"/>
    <property type="match status" value="1"/>
</dbReference>
<evidence type="ECO:0000313" key="4">
    <source>
        <dbReference type="Proteomes" id="UP001164748"/>
    </source>
</evidence>
<feature type="domain" description="DUF3955" evidence="2">
    <location>
        <begin position="8"/>
        <end position="63"/>
    </location>
</feature>
<name>A0AA47KJ41_9GAMM</name>
<gene>
    <name evidence="3" type="ORF">N8M53_07615</name>
</gene>
<dbReference type="EMBL" id="CP114588">
    <property type="protein sequence ID" value="WBA07733.1"/>
    <property type="molecule type" value="Genomic_DNA"/>
</dbReference>
<keyword evidence="1" id="KW-0472">Membrane</keyword>
<dbReference type="RefSeq" id="WP_077607152.1">
    <property type="nucleotide sequence ID" value="NZ_CP114588.1"/>
</dbReference>
<protein>
    <submittedName>
        <fullName evidence="3">DUF3955 domain-containing protein</fullName>
    </submittedName>
</protein>
<dbReference type="InterPro" id="IPR025016">
    <property type="entry name" value="DUF3955"/>
</dbReference>
<organism evidence="3 4">
    <name type="scientific">Salinivibrio kushneri</name>
    <dbReference type="NCBI Taxonomy" id="1908198"/>
    <lineage>
        <taxon>Bacteria</taxon>
        <taxon>Pseudomonadati</taxon>
        <taxon>Pseudomonadota</taxon>
        <taxon>Gammaproteobacteria</taxon>
        <taxon>Vibrionales</taxon>
        <taxon>Vibrionaceae</taxon>
        <taxon>Salinivibrio</taxon>
    </lineage>
</organism>
<evidence type="ECO:0000259" key="2">
    <source>
        <dbReference type="Pfam" id="PF13127"/>
    </source>
</evidence>
<dbReference type="Proteomes" id="UP001164748">
    <property type="component" value="Chromosome"/>
</dbReference>
<feature type="transmembrane region" description="Helical" evidence="1">
    <location>
        <begin position="43"/>
        <end position="64"/>
    </location>
</feature>
<sequence>MLTLLRHFRTSFILFLIGTGCLLAFNLSTPHVAANGTLHEPFAFIPLAWLFLGLSAVTFVVNMVRTMLGIKRQHLDC</sequence>
<keyword evidence="1" id="KW-1133">Transmembrane helix</keyword>
<proteinExistence type="predicted"/>
<accession>A0AA47KJ41</accession>
<keyword evidence="1" id="KW-0812">Transmembrane</keyword>
<reference evidence="3" key="1">
    <citation type="submission" date="2022-09" db="EMBL/GenBank/DDBJ databases">
        <authorList>
            <person name="Li Z.-J."/>
        </authorList>
    </citation>
    <scope>NUCLEOTIDE SEQUENCE</scope>
    <source>
        <strain evidence="3">TGB11</strain>
    </source>
</reference>
<dbReference type="AlphaFoldDB" id="A0AA47KJ41"/>
<evidence type="ECO:0000313" key="3">
    <source>
        <dbReference type="EMBL" id="WBA07733.1"/>
    </source>
</evidence>